<name>A0ABR1ZFQ5_9ROSI</name>
<evidence type="ECO:0000259" key="2">
    <source>
        <dbReference type="Pfam" id="PF16884"/>
    </source>
</evidence>
<dbReference type="InterPro" id="IPR011032">
    <property type="entry name" value="GroES-like_sf"/>
</dbReference>
<evidence type="ECO:0000313" key="3">
    <source>
        <dbReference type="EMBL" id="KAK8479286.1"/>
    </source>
</evidence>
<dbReference type="Gene3D" id="3.90.180.10">
    <property type="entry name" value="Medium-chain alcohol dehydrogenases, catalytic domain"/>
    <property type="match status" value="1"/>
</dbReference>
<dbReference type="InterPro" id="IPR045010">
    <property type="entry name" value="MDR_fam"/>
</dbReference>
<organism evidence="3 4">
    <name type="scientific">Hibiscus sabdariffa</name>
    <name type="common">roselle</name>
    <dbReference type="NCBI Taxonomy" id="183260"/>
    <lineage>
        <taxon>Eukaryota</taxon>
        <taxon>Viridiplantae</taxon>
        <taxon>Streptophyta</taxon>
        <taxon>Embryophyta</taxon>
        <taxon>Tracheophyta</taxon>
        <taxon>Spermatophyta</taxon>
        <taxon>Magnoliopsida</taxon>
        <taxon>eudicotyledons</taxon>
        <taxon>Gunneridae</taxon>
        <taxon>Pentapetalae</taxon>
        <taxon>rosids</taxon>
        <taxon>malvids</taxon>
        <taxon>Malvales</taxon>
        <taxon>Malvaceae</taxon>
        <taxon>Malvoideae</taxon>
        <taxon>Hibiscus</taxon>
    </lineage>
</organism>
<dbReference type="Proteomes" id="UP001396334">
    <property type="component" value="Unassembled WGS sequence"/>
</dbReference>
<dbReference type="PANTHER" id="PTHR43205">
    <property type="entry name" value="PROSTAGLANDIN REDUCTASE"/>
    <property type="match status" value="1"/>
</dbReference>
<evidence type="ECO:0000313" key="4">
    <source>
        <dbReference type="Proteomes" id="UP001396334"/>
    </source>
</evidence>
<sequence length="204" mass="21377">MAFNIVESKECYLASYAAEGVPTTEHLKLRTVPLSLSLDSIPDAHVALQALFISVDPYLRTRMSGAGHDDGLYSPQYPLNQVITAFGVAKVLRSKDDKYGEGDVVLCPFLPVAEYCVVPSGVVVRKLDPAAGIPLPEYLSCLGVPGFAAWVGIHLLGDPKPGSNVFISAAAGGVGMVAGQLAKLKGCRVIGSTGSDAKVLSPHI</sequence>
<dbReference type="Pfam" id="PF16884">
    <property type="entry name" value="ADH_N_2"/>
    <property type="match status" value="1"/>
</dbReference>
<keyword evidence="4" id="KW-1185">Reference proteome</keyword>
<protein>
    <recommendedName>
        <fullName evidence="2">Oxidoreductase N-terminal domain-containing protein</fullName>
    </recommendedName>
</protein>
<reference evidence="3 4" key="1">
    <citation type="journal article" date="2024" name="G3 (Bethesda)">
        <title>Genome assembly of Hibiscus sabdariffa L. provides insights into metabolisms of medicinal natural products.</title>
        <authorList>
            <person name="Kim T."/>
        </authorList>
    </citation>
    <scope>NUCLEOTIDE SEQUENCE [LARGE SCALE GENOMIC DNA]</scope>
    <source>
        <strain evidence="3">TK-2024</strain>
        <tissue evidence="3">Old leaves</tissue>
    </source>
</reference>
<dbReference type="SUPFAM" id="SSF50129">
    <property type="entry name" value="GroES-like"/>
    <property type="match status" value="1"/>
</dbReference>
<feature type="domain" description="Oxidoreductase N-terminal" evidence="2">
    <location>
        <begin position="18"/>
        <end position="118"/>
    </location>
</feature>
<gene>
    <name evidence="3" type="ORF">V6N11_019997</name>
</gene>
<accession>A0ABR1ZFQ5</accession>
<dbReference type="PANTHER" id="PTHR43205:SF80">
    <property type="entry name" value="2-ALKENAL REDUCTASE (NADP(+)-DEPENDENT)-LIKE"/>
    <property type="match status" value="1"/>
</dbReference>
<dbReference type="InterPro" id="IPR041694">
    <property type="entry name" value="ADH_N_2"/>
</dbReference>
<evidence type="ECO:0000256" key="1">
    <source>
        <dbReference type="ARBA" id="ARBA00023002"/>
    </source>
</evidence>
<dbReference type="EMBL" id="JBBPBN010001212">
    <property type="protein sequence ID" value="KAK8479286.1"/>
    <property type="molecule type" value="Genomic_DNA"/>
</dbReference>
<keyword evidence="1" id="KW-0560">Oxidoreductase</keyword>
<comment type="caution">
    <text evidence="3">The sequence shown here is derived from an EMBL/GenBank/DDBJ whole genome shotgun (WGS) entry which is preliminary data.</text>
</comment>
<proteinExistence type="predicted"/>
<dbReference type="Gene3D" id="3.40.50.720">
    <property type="entry name" value="NAD(P)-binding Rossmann-like Domain"/>
    <property type="match status" value="1"/>
</dbReference>